<dbReference type="Proteomes" id="UP001597138">
    <property type="component" value="Unassembled WGS sequence"/>
</dbReference>
<evidence type="ECO:0000313" key="2">
    <source>
        <dbReference type="Proteomes" id="UP001597138"/>
    </source>
</evidence>
<comment type="caution">
    <text evidence="1">The sequence shown here is derived from an EMBL/GenBank/DDBJ whole genome shotgun (WGS) entry which is preliminary data.</text>
</comment>
<evidence type="ECO:0000313" key="1">
    <source>
        <dbReference type="EMBL" id="MFD1605368.1"/>
    </source>
</evidence>
<proteinExistence type="predicted"/>
<name>A0ABW4HID1_9FLAO</name>
<reference evidence="2" key="1">
    <citation type="journal article" date="2019" name="Int. J. Syst. Evol. Microbiol.">
        <title>The Global Catalogue of Microorganisms (GCM) 10K type strain sequencing project: providing services to taxonomists for standard genome sequencing and annotation.</title>
        <authorList>
            <consortium name="The Broad Institute Genomics Platform"/>
            <consortium name="The Broad Institute Genome Sequencing Center for Infectious Disease"/>
            <person name="Wu L."/>
            <person name="Ma J."/>
        </authorList>
    </citation>
    <scope>NUCLEOTIDE SEQUENCE [LARGE SCALE GENOMIC DNA]</scope>
    <source>
        <strain evidence="2">CCUG 70865</strain>
    </source>
</reference>
<keyword evidence="2" id="KW-1185">Reference proteome</keyword>
<gene>
    <name evidence="1" type="ORF">ACFSC2_21715</name>
</gene>
<organism evidence="1 2">
    <name type="scientific">Flavobacterium artemisiae</name>
    <dbReference type="NCBI Taxonomy" id="2126556"/>
    <lineage>
        <taxon>Bacteria</taxon>
        <taxon>Pseudomonadati</taxon>
        <taxon>Bacteroidota</taxon>
        <taxon>Flavobacteriia</taxon>
        <taxon>Flavobacteriales</taxon>
        <taxon>Flavobacteriaceae</taxon>
        <taxon>Flavobacterium</taxon>
    </lineage>
</organism>
<dbReference type="EMBL" id="JBHUDZ010000018">
    <property type="protein sequence ID" value="MFD1605368.1"/>
    <property type="molecule type" value="Genomic_DNA"/>
</dbReference>
<protein>
    <submittedName>
        <fullName evidence="1">Uncharacterized protein</fullName>
    </submittedName>
</protein>
<sequence length="80" mass="10060">MTNKFQEYKDSDQKFHRVKIVINKERSYEEQYCWDKLLQRQELLDYAEVIYRWVNERMMFIKDIAYPFKGFFKGRDFRAS</sequence>
<dbReference type="RefSeq" id="WP_379813189.1">
    <property type="nucleotide sequence ID" value="NZ_JBHUDZ010000018.1"/>
</dbReference>
<accession>A0ABW4HID1</accession>